<dbReference type="EMBL" id="CP134213">
    <property type="protein sequence ID" value="WND17171.1"/>
    <property type="molecule type" value="Genomic_DNA"/>
</dbReference>
<dbReference type="PROSITE" id="PS50043">
    <property type="entry name" value="HTH_LUXR_2"/>
    <property type="match status" value="1"/>
</dbReference>
<dbReference type="PANTHER" id="PTHR44688">
    <property type="entry name" value="DNA-BINDING TRANSCRIPTIONAL ACTIVATOR DEVR_DOSR"/>
    <property type="match status" value="1"/>
</dbReference>
<dbReference type="SUPFAM" id="SSF46894">
    <property type="entry name" value="C-terminal effector domain of the bipartite response regulators"/>
    <property type="match status" value="1"/>
</dbReference>
<evidence type="ECO:0000256" key="4">
    <source>
        <dbReference type="SAM" id="MobiDB-lite"/>
    </source>
</evidence>
<keyword evidence="7" id="KW-1185">Reference proteome</keyword>
<proteinExistence type="predicted"/>
<protein>
    <submittedName>
        <fullName evidence="6">Response regulator transcription factor</fullName>
    </submittedName>
</protein>
<organism evidence="6 7">
    <name type="scientific">Streptomyces violaceus</name>
    <name type="common">Streptomyces venezuelae</name>
    <dbReference type="NCBI Taxonomy" id="1936"/>
    <lineage>
        <taxon>Bacteria</taxon>
        <taxon>Bacillati</taxon>
        <taxon>Actinomycetota</taxon>
        <taxon>Actinomycetes</taxon>
        <taxon>Kitasatosporales</taxon>
        <taxon>Streptomycetaceae</taxon>
        <taxon>Streptomyces</taxon>
    </lineage>
</organism>
<sequence>MGGGTAHGVTSIYFKLPLWLVFAPDVQPVYQYFPTGYHSPTAGGTTGRRATHQKSDHDRGKYMGSDQGRSNHRFPSDETTLRVGDPGTDGSQFKELTELTSRELEVLSLLVTGDSNRRLAHRLGIAERTVKAHLTSLMRKLGVESRVEAALLAQRSQKALSDLGAIPKGPMGERGVSCKGDT</sequence>
<evidence type="ECO:0000313" key="7">
    <source>
        <dbReference type="Proteomes" id="UP001249394"/>
    </source>
</evidence>
<feature type="domain" description="HTH luxR-type" evidence="5">
    <location>
        <begin position="92"/>
        <end position="157"/>
    </location>
</feature>
<feature type="region of interest" description="Disordered" evidence="4">
    <location>
        <begin position="39"/>
        <end position="90"/>
    </location>
</feature>
<name>A0ABY9U4E2_STRVL</name>
<dbReference type="SMART" id="SM00421">
    <property type="entry name" value="HTH_LUXR"/>
    <property type="match status" value="1"/>
</dbReference>
<reference evidence="6 7" key="1">
    <citation type="submission" date="2023-09" db="EMBL/GenBank/DDBJ databases">
        <title>The genome sequence of Streptomyces anthocyanicus.</title>
        <authorList>
            <person name="Mo P."/>
        </authorList>
    </citation>
    <scope>NUCLEOTIDE SEQUENCE [LARGE SCALE GENOMIC DNA]</scope>
    <source>
        <strain evidence="6 7">JCM 4387</strain>
    </source>
</reference>
<dbReference type="Pfam" id="PF00196">
    <property type="entry name" value="GerE"/>
    <property type="match status" value="1"/>
</dbReference>
<feature type="region of interest" description="Disordered" evidence="4">
    <location>
        <begin position="163"/>
        <end position="182"/>
    </location>
</feature>
<dbReference type="InterPro" id="IPR000792">
    <property type="entry name" value="Tscrpt_reg_LuxR_C"/>
</dbReference>
<keyword evidence="2" id="KW-0238">DNA-binding</keyword>
<dbReference type="CDD" id="cd06170">
    <property type="entry name" value="LuxR_C_like"/>
    <property type="match status" value="1"/>
</dbReference>
<dbReference type="InterPro" id="IPR036388">
    <property type="entry name" value="WH-like_DNA-bd_sf"/>
</dbReference>
<dbReference type="PRINTS" id="PR00038">
    <property type="entry name" value="HTHLUXR"/>
</dbReference>
<evidence type="ECO:0000256" key="1">
    <source>
        <dbReference type="ARBA" id="ARBA00023015"/>
    </source>
</evidence>
<evidence type="ECO:0000256" key="2">
    <source>
        <dbReference type="ARBA" id="ARBA00023125"/>
    </source>
</evidence>
<keyword evidence="3" id="KW-0804">Transcription</keyword>
<evidence type="ECO:0000256" key="3">
    <source>
        <dbReference type="ARBA" id="ARBA00023163"/>
    </source>
</evidence>
<dbReference type="Proteomes" id="UP001249394">
    <property type="component" value="Chromosome"/>
</dbReference>
<dbReference type="Gene3D" id="1.10.10.10">
    <property type="entry name" value="Winged helix-like DNA-binding domain superfamily/Winged helix DNA-binding domain"/>
    <property type="match status" value="1"/>
</dbReference>
<dbReference type="InterPro" id="IPR016032">
    <property type="entry name" value="Sig_transdc_resp-reg_C-effctor"/>
</dbReference>
<evidence type="ECO:0000313" key="6">
    <source>
        <dbReference type="EMBL" id="WND17171.1"/>
    </source>
</evidence>
<gene>
    <name evidence="6" type="ORF">RI060_07295</name>
</gene>
<keyword evidence="1" id="KW-0805">Transcription regulation</keyword>
<dbReference type="PANTHER" id="PTHR44688:SF16">
    <property type="entry name" value="DNA-BINDING TRANSCRIPTIONAL ACTIVATOR DEVR_DOSR"/>
    <property type="match status" value="1"/>
</dbReference>
<evidence type="ECO:0000259" key="5">
    <source>
        <dbReference type="PROSITE" id="PS50043"/>
    </source>
</evidence>
<accession>A0ABY9U4E2</accession>